<protein>
    <recommendedName>
        <fullName evidence="4">C2 NT-type domain-containing protein</fullName>
    </recommendedName>
</protein>
<evidence type="ECO:0000256" key="2">
    <source>
        <dbReference type="SAM" id="MobiDB-lite"/>
    </source>
</evidence>
<name>A0A7S3EIJ2_9RHOD</name>
<feature type="region of interest" description="Disordered" evidence="2">
    <location>
        <begin position="159"/>
        <end position="182"/>
    </location>
</feature>
<organism evidence="3">
    <name type="scientific">Rhodosorus marinus</name>
    <dbReference type="NCBI Taxonomy" id="101924"/>
    <lineage>
        <taxon>Eukaryota</taxon>
        <taxon>Rhodophyta</taxon>
        <taxon>Stylonematophyceae</taxon>
        <taxon>Stylonematales</taxon>
        <taxon>Stylonemataceae</taxon>
        <taxon>Rhodosorus</taxon>
    </lineage>
</organism>
<dbReference type="AlphaFoldDB" id="A0A7S3EIJ2"/>
<accession>A0A7S3EIJ2</accession>
<evidence type="ECO:0000256" key="1">
    <source>
        <dbReference type="SAM" id="Coils"/>
    </source>
</evidence>
<dbReference type="EMBL" id="HBHW01031878">
    <property type="protein sequence ID" value="CAE0056455.1"/>
    <property type="molecule type" value="Transcribed_RNA"/>
</dbReference>
<reference evidence="3" key="1">
    <citation type="submission" date="2021-01" db="EMBL/GenBank/DDBJ databases">
        <authorList>
            <person name="Corre E."/>
            <person name="Pelletier E."/>
            <person name="Niang G."/>
            <person name="Scheremetjew M."/>
            <person name="Finn R."/>
            <person name="Kale V."/>
            <person name="Holt S."/>
            <person name="Cochrane G."/>
            <person name="Meng A."/>
            <person name="Brown T."/>
            <person name="Cohen L."/>
        </authorList>
    </citation>
    <scope>NUCLEOTIDE SEQUENCE</scope>
    <source>
        <strain evidence="3">CCMP 769</strain>
    </source>
</reference>
<evidence type="ECO:0008006" key="4">
    <source>
        <dbReference type="Google" id="ProtNLM"/>
    </source>
</evidence>
<keyword evidence="1" id="KW-0175">Coiled coil</keyword>
<proteinExistence type="predicted"/>
<evidence type="ECO:0000313" key="3">
    <source>
        <dbReference type="EMBL" id="CAE0056455.1"/>
    </source>
</evidence>
<feature type="coiled-coil region" evidence="1">
    <location>
        <begin position="184"/>
        <end position="252"/>
    </location>
</feature>
<sequence>MSSFQKKIFKMLLKGTGSNSILGKTNFDAAAYADPEEVTMQRRLKFKLSNQASVIMTITTTRLSMDQGQTGSIDGSVGDSGSFVPSDVGSDELAVDFDLDDVPVGATTFGDPRGGGNSLSSRLDVLTKRKVDLEKENARLKKEVASAGTFGKRVGPRIPLSSRNVYSRGGRAPDSSSAPSTANNVEMVAENERLQSQLKELEEKIRREPGQGDLSEELRKVKASLVEIGVEKEAIETEIRALRAEQRKKRKMKKYRLG</sequence>
<gene>
    <name evidence="3" type="ORF">RMAR00112_LOCUS24501</name>
</gene>